<reference evidence="2" key="1">
    <citation type="journal article" date="2020" name="Nature">
        <title>Giant virus diversity and host interactions through global metagenomics.</title>
        <authorList>
            <person name="Schulz F."/>
            <person name="Roux S."/>
            <person name="Paez-Espino D."/>
            <person name="Jungbluth S."/>
            <person name="Walsh D.A."/>
            <person name="Denef V.J."/>
            <person name="McMahon K.D."/>
            <person name="Konstantinidis K.T."/>
            <person name="Eloe-Fadrosh E.A."/>
            <person name="Kyrpides N.C."/>
            <person name="Woyke T."/>
        </authorList>
    </citation>
    <scope>NUCLEOTIDE SEQUENCE</scope>
    <source>
        <strain evidence="2">GVMAG-M-3300024510-1</strain>
    </source>
</reference>
<sequence>MNTLREYYNTSPKFKLAMNIMCYVTIVGIISALLYFMTTSTYNDAHVGIVVVVPIALLVFIIALLYKGGKDYESYANSEDYSQDTKIKMYSAPWCPNCSDAKEAISIAGPDVSSKITIVEENVPEDIHAFPTFEVDGKIDEEMTVEEAIKVASN</sequence>
<keyword evidence="1" id="KW-0472">Membrane</keyword>
<feature type="transmembrane region" description="Helical" evidence="1">
    <location>
        <begin position="20"/>
        <end position="39"/>
    </location>
</feature>
<dbReference type="AlphaFoldDB" id="A0A6C0IUL6"/>
<dbReference type="Gene3D" id="3.40.30.10">
    <property type="entry name" value="Glutaredoxin"/>
    <property type="match status" value="1"/>
</dbReference>
<accession>A0A6C0IUL6</accession>
<proteinExistence type="predicted"/>
<keyword evidence="1" id="KW-0812">Transmembrane</keyword>
<organism evidence="2">
    <name type="scientific">viral metagenome</name>
    <dbReference type="NCBI Taxonomy" id="1070528"/>
    <lineage>
        <taxon>unclassified sequences</taxon>
        <taxon>metagenomes</taxon>
        <taxon>organismal metagenomes</taxon>
    </lineage>
</organism>
<dbReference type="EMBL" id="MN740271">
    <property type="protein sequence ID" value="QHT96971.1"/>
    <property type="molecule type" value="Genomic_DNA"/>
</dbReference>
<evidence type="ECO:0000256" key="1">
    <source>
        <dbReference type="SAM" id="Phobius"/>
    </source>
</evidence>
<evidence type="ECO:0008006" key="3">
    <source>
        <dbReference type="Google" id="ProtNLM"/>
    </source>
</evidence>
<keyword evidence="1" id="KW-1133">Transmembrane helix</keyword>
<dbReference type="SUPFAM" id="SSF52833">
    <property type="entry name" value="Thioredoxin-like"/>
    <property type="match status" value="1"/>
</dbReference>
<dbReference type="InterPro" id="IPR036249">
    <property type="entry name" value="Thioredoxin-like_sf"/>
</dbReference>
<feature type="transmembrane region" description="Helical" evidence="1">
    <location>
        <begin position="45"/>
        <end position="66"/>
    </location>
</feature>
<evidence type="ECO:0000313" key="2">
    <source>
        <dbReference type="EMBL" id="QHT96971.1"/>
    </source>
</evidence>
<protein>
    <recommendedName>
        <fullName evidence="3">Thioredoxin domain-containing protein</fullName>
    </recommendedName>
</protein>
<name>A0A6C0IUL6_9ZZZZ</name>